<dbReference type="Gene3D" id="3.40.390.10">
    <property type="entry name" value="Collagenase (Catalytic Domain)"/>
    <property type="match status" value="1"/>
</dbReference>
<dbReference type="SUPFAM" id="SSF55486">
    <property type="entry name" value="Metalloproteases ('zincins'), catalytic domain"/>
    <property type="match status" value="1"/>
</dbReference>
<dbReference type="EC" id="3.4.24.-" evidence="6"/>
<organism evidence="6 7">
    <name type="scientific">Nocardioides ginsengisoli</name>
    <dbReference type="NCBI Taxonomy" id="363868"/>
    <lineage>
        <taxon>Bacteria</taxon>
        <taxon>Bacillati</taxon>
        <taxon>Actinomycetota</taxon>
        <taxon>Actinomycetes</taxon>
        <taxon>Propionibacteriales</taxon>
        <taxon>Nocardioidaceae</taxon>
        <taxon>Nocardioides</taxon>
    </lineage>
</organism>
<keyword evidence="1" id="KW-0645">Protease</keyword>
<reference evidence="7" key="1">
    <citation type="journal article" date="2019" name="Int. J. Syst. Evol. Microbiol.">
        <title>The Global Catalogue of Microorganisms (GCM) 10K type strain sequencing project: providing services to taxonomists for standard genome sequencing and annotation.</title>
        <authorList>
            <consortium name="The Broad Institute Genomics Platform"/>
            <consortium name="The Broad Institute Genome Sequencing Center for Infectious Disease"/>
            <person name="Wu L."/>
            <person name="Ma J."/>
        </authorList>
    </citation>
    <scope>NUCLEOTIDE SEQUENCE [LARGE SCALE GENOMIC DNA]</scope>
    <source>
        <strain evidence="7">CCUG 52478</strain>
    </source>
</reference>
<protein>
    <submittedName>
        <fullName evidence="6">Matrixin family metalloprotease</fullName>
        <ecNumber evidence="6">3.4.24.-</ecNumber>
    </submittedName>
</protein>
<evidence type="ECO:0000256" key="2">
    <source>
        <dbReference type="ARBA" id="ARBA00022723"/>
    </source>
</evidence>
<evidence type="ECO:0000256" key="4">
    <source>
        <dbReference type="ARBA" id="ARBA00022833"/>
    </source>
</evidence>
<dbReference type="GO" id="GO:0008237">
    <property type="term" value="F:metallopeptidase activity"/>
    <property type="evidence" value="ECO:0007669"/>
    <property type="project" value="UniProtKB-KW"/>
</dbReference>
<evidence type="ECO:0000259" key="5">
    <source>
        <dbReference type="Pfam" id="PF00413"/>
    </source>
</evidence>
<proteinExistence type="predicted"/>
<keyword evidence="7" id="KW-1185">Reference proteome</keyword>
<name>A0ABW3W7C8_9ACTN</name>
<evidence type="ECO:0000256" key="1">
    <source>
        <dbReference type="ARBA" id="ARBA00022670"/>
    </source>
</evidence>
<keyword evidence="6" id="KW-0482">Metalloprotease</keyword>
<dbReference type="RefSeq" id="WP_367919293.1">
    <property type="nucleotide sequence ID" value="NZ_BAABAC010000021.1"/>
</dbReference>
<evidence type="ECO:0000256" key="3">
    <source>
        <dbReference type="ARBA" id="ARBA00022801"/>
    </source>
</evidence>
<evidence type="ECO:0000313" key="6">
    <source>
        <dbReference type="EMBL" id="MFD1251049.1"/>
    </source>
</evidence>
<dbReference type="InterPro" id="IPR024079">
    <property type="entry name" value="MetalloPept_cat_dom_sf"/>
</dbReference>
<comment type="caution">
    <text evidence="6">The sequence shown here is derived from an EMBL/GenBank/DDBJ whole genome shotgun (WGS) entry which is preliminary data.</text>
</comment>
<dbReference type="InterPro" id="IPR001818">
    <property type="entry name" value="Pept_M10_metallopeptidase"/>
</dbReference>
<keyword evidence="4" id="KW-0862">Zinc</keyword>
<dbReference type="EMBL" id="JBHTLX010000032">
    <property type="protein sequence ID" value="MFD1251049.1"/>
    <property type="molecule type" value="Genomic_DNA"/>
</dbReference>
<dbReference type="Proteomes" id="UP001597229">
    <property type="component" value="Unassembled WGS sequence"/>
</dbReference>
<feature type="domain" description="Peptidase M10 metallopeptidase" evidence="5">
    <location>
        <begin position="136"/>
        <end position="225"/>
    </location>
</feature>
<keyword evidence="2" id="KW-0479">Metal-binding</keyword>
<accession>A0ABW3W7C8</accession>
<dbReference type="Pfam" id="PF00413">
    <property type="entry name" value="Peptidase_M10"/>
    <property type="match status" value="1"/>
</dbReference>
<keyword evidence="3 6" id="KW-0378">Hydrolase</keyword>
<gene>
    <name evidence="6" type="ORF">ACFQ3F_24875</name>
</gene>
<evidence type="ECO:0000313" key="7">
    <source>
        <dbReference type="Proteomes" id="UP001597229"/>
    </source>
</evidence>
<sequence>MTGRWRSGLVLLLSAALFFAVVLLGPGSELGAMRHLLGFGNDPLGTPADVRPGGVYAFLEHQPGRTDLPVTWDPCREIHYQINPAEAPESAAKTVAFVRDGVAEVASITGLRFTYDGQTDRRPEAGDSARLAGRAEPVLISWATADEVGDLKGDVAGVGGAAARSFGDDGRLWYVTGAVTLDADSFAQLEDESDGADYQRAILLHELGHLVGLDHVKSSHELMFADNVGRLDFGQGDLNGLVRMGKGDCR</sequence>